<sequence length="468" mass="50094">MLHDVTGDDALALLRTWGETVQSAGELWRALPAPEWTASGQRDHAVMTRLDTLARTMHRSQLRTGWPGDGPPDARLLHMAETFTRAADLIERYHRPQQSPHAPGAEVRADVEATRVRVLHVLNVSAHAIGVAVRRHVNDESVRSHVSRNDKVRRAVPRGQEALARLDVFERLTTHVGPRLARASVGEHVDGPPRGSRLPEALVRWDIQAHRAAAYAPTPATLRVVSRAQADLASAVGVVVRAGQATGQLDAATVQRVTPAVEATVTAWSGLADRWQALTSPSTRRVDQDLLTASGELQAALLEITHDKTTVADPQTIAQRVDVRDVAHTLQEGLAAAADLAHVVGDAARSPTLVAPARAVLAAHRSRDDTSPATRPPRSEQLASSVDPRDVQVNRPVALTAPVRVDLVSAADTTTTAAGAAMSATSMLERSTAGPAAVATSERQAASRRQAQRVVQMVLPLPSAAWAR</sequence>
<proteinExistence type="predicted"/>
<dbReference type="EMBL" id="JBHRWW010000001">
    <property type="protein sequence ID" value="MFC3687301.1"/>
    <property type="molecule type" value="Genomic_DNA"/>
</dbReference>
<accession>A0ABV7WFG0</accession>
<gene>
    <name evidence="2" type="ORF">ACFOLH_02985</name>
</gene>
<name>A0ABV7WFG0_9MICO</name>
<comment type="caution">
    <text evidence="2">The sequence shown here is derived from an EMBL/GenBank/DDBJ whole genome shotgun (WGS) entry which is preliminary data.</text>
</comment>
<feature type="region of interest" description="Disordered" evidence="1">
    <location>
        <begin position="361"/>
        <end position="391"/>
    </location>
</feature>
<keyword evidence="3" id="KW-1185">Reference proteome</keyword>
<evidence type="ECO:0000313" key="2">
    <source>
        <dbReference type="EMBL" id="MFC3687301.1"/>
    </source>
</evidence>
<protein>
    <submittedName>
        <fullName evidence="2">Uncharacterized protein</fullName>
    </submittedName>
</protein>
<dbReference type="RefSeq" id="WP_340288765.1">
    <property type="nucleotide sequence ID" value="NZ_JBBEOI010000003.1"/>
</dbReference>
<organism evidence="2 3">
    <name type="scientific">Aquipuribacter hungaricus</name>
    <dbReference type="NCBI Taxonomy" id="545624"/>
    <lineage>
        <taxon>Bacteria</taxon>
        <taxon>Bacillati</taxon>
        <taxon>Actinomycetota</taxon>
        <taxon>Actinomycetes</taxon>
        <taxon>Micrococcales</taxon>
        <taxon>Intrasporangiaceae</taxon>
        <taxon>Aquipuribacter</taxon>
    </lineage>
</organism>
<evidence type="ECO:0000313" key="3">
    <source>
        <dbReference type="Proteomes" id="UP001595685"/>
    </source>
</evidence>
<reference evidence="3" key="1">
    <citation type="journal article" date="2019" name="Int. J. Syst. Evol. Microbiol.">
        <title>The Global Catalogue of Microorganisms (GCM) 10K type strain sequencing project: providing services to taxonomists for standard genome sequencing and annotation.</title>
        <authorList>
            <consortium name="The Broad Institute Genomics Platform"/>
            <consortium name="The Broad Institute Genome Sequencing Center for Infectious Disease"/>
            <person name="Wu L."/>
            <person name="Ma J."/>
        </authorList>
    </citation>
    <scope>NUCLEOTIDE SEQUENCE [LARGE SCALE GENOMIC DNA]</scope>
    <source>
        <strain evidence="3">NCAIM B.02333</strain>
    </source>
</reference>
<dbReference type="Proteomes" id="UP001595685">
    <property type="component" value="Unassembled WGS sequence"/>
</dbReference>
<evidence type="ECO:0000256" key="1">
    <source>
        <dbReference type="SAM" id="MobiDB-lite"/>
    </source>
</evidence>